<dbReference type="EMBL" id="BK032798">
    <property type="protein sequence ID" value="DAF60835.1"/>
    <property type="molecule type" value="Genomic_DNA"/>
</dbReference>
<sequence length="343" mass="37600">MPTVTTMKDVINPQVMGDMIEAKIDALAKLTPYAKVDTTLEGTAGDTKTVPSWKYIGDAEDFDVEEASKTDSEIKTTNLSATSNTFTIKCAAKSVGILQTVINSGLGNPIGQAETQLAKAIMGKVDNDLVDAGYTTKNIYSPSTLAAISYNGIVDADAIFEDEEDGIEKVLFIHPLQHSTLMKDEDFKSADKFGQSVLVKGAVGKIGDCWVKKSKKIKYIEYEKADDGTITIVEDGTAESATAKHLKTVQKGCKDVLKIGDKVKALDAKDKYYLDLLLKMEPDSAETEYTEEELPALTIFLKKDTQVDHEWFPKKQKHDITATKYYGVAVTNEAKVLLAKFKK</sequence>
<dbReference type="NCBIfam" id="TIGR04387">
    <property type="entry name" value="capsid_maj_N4"/>
    <property type="match status" value="1"/>
</dbReference>
<name>A0A8S5TCS0_9CAUD</name>
<organism evidence="1">
    <name type="scientific">Siphoviridae sp. ctVDC13</name>
    <dbReference type="NCBI Taxonomy" id="2827880"/>
    <lineage>
        <taxon>Viruses</taxon>
        <taxon>Duplodnaviria</taxon>
        <taxon>Heunggongvirae</taxon>
        <taxon>Uroviricota</taxon>
        <taxon>Caudoviricetes</taxon>
    </lineage>
</organism>
<proteinExistence type="predicted"/>
<protein>
    <submittedName>
        <fullName evidence="1">Major capsid protein</fullName>
    </submittedName>
</protein>
<accession>A0A8S5TCS0</accession>
<reference evidence="1" key="1">
    <citation type="journal article" date="2021" name="Proc. Natl. Acad. Sci. U.S.A.">
        <title>A Catalog of Tens of Thousands of Viruses from Human Metagenomes Reveals Hidden Associations with Chronic Diseases.</title>
        <authorList>
            <person name="Tisza M.J."/>
            <person name="Buck C.B."/>
        </authorList>
    </citation>
    <scope>NUCLEOTIDE SEQUENCE</scope>
    <source>
        <strain evidence="1">CtVDC13</strain>
    </source>
</reference>
<evidence type="ECO:0000313" key="1">
    <source>
        <dbReference type="EMBL" id="DAF60835.1"/>
    </source>
</evidence>
<dbReference type="Pfam" id="PF25209">
    <property type="entry name" value="Phage_capsid_4"/>
    <property type="match status" value="1"/>
</dbReference>